<evidence type="ECO:0000256" key="3">
    <source>
        <dbReference type="ARBA" id="ARBA00022448"/>
    </source>
</evidence>
<evidence type="ECO:0000256" key="5">
    <source>
        <dbReference type="ARBA" id="ARBA00022692"/>
    </source>
</evidence>
<dbReference type="EMBL" id="CP058214">
    <property type="protein sequence ID" value="QPC42928.1"/>
    <property type="molecule type" value="Genomic_DNA"/>
</dbReference>
<dbReference type="InterPro" id="IPR052017">
    <property type="entry name" value="TSUP"/>
</dbReference>
<comment type="similarity">
    <text evidence="2 8">Belongs to the 4-toluene sulfonate uptake permease (TSUP) (TC 2.A.102) family.</text>
</comment>
<evidence type="ECO:0000256" key="8">
    <source>
        <dbReference type="RuleBase" id="RU363041"/>
    </source>
</evidence>
<evidence type="ECO:0000256" key="2">
    <source>
        <dbReference type="ARBA" id="ARBA00009142"/>
    </source>
</evidence>
<sequence length="270" mass="28313">MPEILPNNRAQAVLTSLLADYSVADIAVITAIFLMGGLFKGTVGFGLPLATMSVLPLVISVEEALAINAVVLPLVNIRQILHATSIRHTVSRLRFVLAGVALGVAVGATFVTSVDNDLLVLFLGLFVIAFTALTAINPTISIPKAREKGIGFGVGTLAGVIGALTTTNGPVFIMYLVGLKADREFFLSALGLLFILTGILVSASFWAAGMITLPRFLVALWCVAPTLAAMAVGHRIGARAHAERFRTLVLAGLCILGVNLVLRGIEGFLP</sequence>
<dbReference type="KEGG" id="kmn:HW532_09640"/>
<dbReference type="Proteomes" id="UP000593594">
    <property type="component" value="Chromosome"/>
</dbReference>
<dbReference type="InterPro" id="IPR002781">
    <property type="entry name" value="TM_pro_TauE-like"/>
</dbReference>
<comment type="subcellular location">
    <subcellularLocation>
        <location evidence="1 8">Cell membrane</location>
        <topology evidence="1 8">Multi-pass membrane protein</topology>
    </subcellularLocation>
</comment>
<reference evidence="9 10" key="1">
    <citation type="submission" date="2020-06" db="EMBL/GenBank/DDBJ databases">
        <title>Genome sequence of 2 isolates from Red Sea Mangroves.</title>
        <authorList>
            <person name="Sefrji F."/>
            <person name="Michoud G."/>
            <person name="Merlino G."/>
            <person name="Daffonchio D."/>
        </authorList>
    </citation>
    <scope>NUCLEOTIDE SEQUENCE [LARGE SCALE GENOMIC DNA]</scope>
    <source>
        <strain evidence="9 10">R1DC25</strain>
    </source>
</reference>
<accession>A0A7S8HC71</accession>
<dbReference type="PANTHER" id="PTHR30269:SF37">
    <property type="entry name" value="MEMBRANE TRANSPORTER PROTEIN"/>
    <property type="match status" value="1"/>
</dbReference>
<gene>
    <name evidence="9" type="ORF">HW532_09640</name>
</gene>
<dbReference type="Pfam" id="PF01925">
    <property type="entry name" value="TauE"/>
    <property type="match status" value="1"/>
</dbReference>
<feature type="transmembrane region" description="Helical" evidence="8">
    <location>
        <begin position="216"/>
        <end position="233"/>
    </location>
</feature>
<keyword evidence="5 8" id="KW-0812">Transmembrane</keyword>
<evidence type="ECO:0000313" key="9">
    <source>
        <dbReference type="EMBL" id="QPC42928.1"/>
    </source>
</evidence>
<dbReference type="GO" id="GO:0005886">
    <property type="term" value="C:plasma membrane"/>
    <property type="evidence" value="ECO:0007669"/>
    <property type="project" value="UniProtKB-SubCell"/>
</dbReference>
<keyword evidence="3" id="KW-0813">Transport</keyword>
<evidence type="ECO:0000313" key="10">
    <source>
        <dbReference type="Proteomes" id="UP000593594"/>
    </source>
</evidence>
<keyword evidence="7 8" id="KW-0472">Membrane</keyword>
<feature type="transmembrane region" description="Helical" evidence="8">
    <location>
        <begin position="12"/>
        <end position="34"/>
    </location>
</feature>
<evidence type="ECO:0000256" key="1">
    <source>
        <dbReference type="ARBA" id="ARBA00004651"/>
    </source>
</evidence>
<dbReference type="PANTHER" id="PTHR30269">
    <property type="entry name" value="TRANSMEMBRANE PROTEIN YFCA"/>
    <property type="match status" value="1"/>
</dbReference>
<keyword evidence="6 8" id="KW-1133">Transmembrane helix</keyword>
<organism evidence="9 10">
    <name type="scientific">Kaustia mangrovi</name>
    <dbReference type="NCBI Taxonomy" id="2593653"/>
    <lineage>
        <taxon>Bacteria</taxon>
        <taxon>Pseudomonadati</taxon>
        <taxon>Pseudomonadota</taxon>
        <taxon>Alphaproteobacteria</taxon>
        <taxon>Hyphomicrobiales</taxon>
        <taxon>Parvibaculaceae</taxon>
        <taxon>Kaustia</taxon>
    </lineage>
</organism>
<evidence type="ECO:0000256" key="7">
    <source>
        <dbReference type="ARBA" id="ARBA00023136"/>
    </source>
</evidence>
<evidence type="ECO:0000256" key="6">
    <source>
        <dbReference type="ARBA" id="ARBA00022989"/>
    </source>
</evidence>
<feature type="transmembrane region" description="Helical" evidence="8">
    <location>
        <begin position="118"/>
        <end position="137"/>
    </location>
</feature>
<keyword evidence="4 8" id="KW-1003">Cell membrane</keyword>
<dbReference type="RefSeq" id="WP_213164167.1">
    <property type="nucleotide sequence ID" value="NZ_CP058214.1"/>
</dbReference>
<name>A0A7S8HC71_9HYPH</name>
<keyword evidence="10" id="KW-1185">Reference proteome</keyword>
<evidence type="ECO:0000256" key="4">
    <source>
        <dbReference type="ARBA" id="ARBA00022475"/>
    </source>
</evidence>
<dbReference type="AlphaFoldDB" id="A0A7S8HC71"/>
<feature type="transmembrane region" description="Helical" evidence="8">
    <location>
        <begin position="95"/>
        <end position="112"/>
    </location>
</feature>
<proteinExistence type="inferred from homology"/>
<feature type="transmembrane region" description="Helical" evidence="8">
    <location>
        <begin position="245"/>
        <end position="262"/>
    </location>
</feature>
<protein>
    <recommendedName>
        <fullName evidence="8">Probable membrane transporter protein</fullName>
    </recommendedName>
</protein>
<feature type="transmembrane region" description="Helical" evidence="8">
    <location>
        <begin position="54"/>
        <end position="75"/>
    </location>
</feature>
<feature type="transmembrane region" description="Helical" evidence="8">
    <location>
        <begin position="185"/>
        <end position="209"/>
    </location>
</feature>
<feature type="transmembrane region" description="Helical" evidence="8">
    <location>
        <begin position="149"/>
        <end position="173"/>
    </location>
</feature>